<name>A0A2S8FMY7_9BACT</name>
<protein>
    <submittedName>
        <fullName evidence="1">Uncharacterized protein</fullName>
    </submittedName>
</protein>
<gene>
    <name evidence="1" type="ORF">C5Y96_10940</name>
</gene>
<comment type="caution">
    <text evidence="1">The sequence shown here is derived from an EMBL/GenBank/DDBJ whole genome shotgun (WGS) entry which is preliminary data.</text>
</comment>
<dbReference type="AlphaFoldDB" id="A0A2S8FMY7"/>
<evidence type="ECO:0000313" key="2">
    <source>
        <dbReference type="Proteomes" id="UP000240009"/>
    </source>
</evidence>
<proteinExistence type="predicted"/>
<dbReference type="Proteomes" id="UP000240009">
    <property type="component" value="Unassembled WGS sequence"/>
</dbReference>
<organism evidence="1 2">
    <name type="scientific">Blastopirellula marina</name>
    <dbReference type="NCBI Taxonomy" id="124"/>
    <lineage>
        <taxon>Bacteria</taxon>
        <taxon>Pseudomonadati</taxon>
        <taxon>Planctomycetota</taxon>
        <taxon>Planctomycetia</taxon>
        <taxon>Pirellulales</taxon>
        <taxon>Pirellulaceae</taxon>
        <taxon>Blastopirellula</taxon>
    </lineage>
</organism>
<dbReference type="EMBL" id="PUIA01000035">
    <property type="protein sequence ID" value="PQO33360.1"/>
    <property type="molecule type" value="Genomic_DNA"/>
</dbReference>
<sequence length="74" mass="8365">MLSILSARATIGWACADCNRTKSTMNAMSDLQHTLSIMAGPLKQNSLDDKLFQLREVLTRCYPAQHKRAKEQQQ</sequence>
<reference evidence="1 2" key="1">
    <citation type="submission" date="2018-02" db="EMBL/GenBank/DDBJ databases">
        <title>Comparative genomes isolates from brazilian mangrove.</title>
        <authorList>
            <person name="Araujo J.E."/>
            <person name="Taketani R.G."/>
            <person name="Silva M.C.P."/>
            <person name="Loureco M.V."/>
            <person name="Andreote F.D."/>
        </authorList>
    </citation>
    <scope>NUCLEOTIDE SEQUENCE [LARGE SCALE GENOMIC DNA]</scope>
    <source>
        <strain evidence="1 2">HEX-2 MGV</strain>
    </source>
</reference>
<evidence type="ECO:0000313" key="1">
    <source>
        <dbReference type="EMBL" id="PQO33360.1"/>
    </source>
</evidence>
<accession>A0A2S8FMY7</accession>